<comment type="subcellular location">
    <subcellularLocation>
        <location evidence="1">Secreted</location>
    </subcellularLocation>
</comment>
<dbReference type="Proteomes" id="UP001178508">
    <property type="component" value="Chromosome 10"/>
</dbReference>
<dbReference type="PANTHER" id="PTHR15031:SF4">
    <property type="entry name" value="CARTILAGE INTERMEDIATE LAYER PROTEIN 1"/>
    <property type="match status" value="1"/>
</dbReference>
<dbReference type="Pfam" id="PF13330">
    <property type="entry name" value="Mucin2_WxxW"/>
    <property type="match status" value="3"/>
</dbReference>
<keyword evidence="3" id="KW-0732">Signal</keyword>
<organism evidence="7 8">
    <name type="scientific">Xyrichtys novacula</name>
    <name type="common">Pearly razorfish</name>
    <name type="synonym">Hemipteronotus novacula</name>
    <dbReference type="NCBI Taxonomy" id="13765"/>
    <lineage>
        <taxon>Eukaryota</taxon>
        <taxon>Metazoa</taxon>
        <taxon>Chordata</taxon>
        <taxon>Craniata</taxon>
        <taxon>Vertebrata</taxon>
        <taxon>Euteleostomi</taxon>
        <taxon>Actinopterygii</taxon>
        <taxon>Neopterygii</taxon>
        <taxon>Teleostei</taxon>
        <taxon>Neoteleostei</taxon>
        <taxon>Acanthomorphata</taxon>
        <taxon>Eupercaria</taxon>
        <taxon>Labriformes</taxon>
        <taxon>Labridae</taxon>
        <taxon>Xyrichtys</taxon>
    </lineage>
</organism>
<protein>
    <submittedName>
        <fullName evidence="7">Mucin-5AC, partial</fullName>
    </submittedName>
</protein>
<dbReference type="PANTHER" id="PTHR15031">
    <property type="entry name" value="CARTILAGE INTERMEDIATE LAYER PROTEIN CLIP"/>
    <property type="match status" value="1"/>
</dbReference>
<reference evidence="7" key="1">
    <citation type="submission" date="2023-08" db="EMBL/GenBank/DDBJ databases">
        <authorList>
            <person name="Alioto T."/>
            <person name="Alioto T."/>
            <person name="Gomez Garrido J."/>
        </authorList>
    </citation>
    <scope>NUCLEOTIDE SEQUENCE</scope>
</reference>
<evidence type="ECO:0000256" key="2">
    <source>
        <dbReference type="ARBA" id="ARBA00022525"/>
    </source>
</evidence>
<name>A0AAV1FWG2_XYRNO</name>
<evidence type="ECO:0000256" key="5">
    <source>
        <dbReference type="SAM" id="MobiDB-lite"/>
    </source>
</evidence>
<feature type="compositionally biased region" description="Polar residues" evidence="5">
    <location>
        <begin position="67"/>
        <end position="79"/>
    </location>
</feature>
<feature type="domain" description="WxxW" evidence="6">
    <location>
        <begin position="235"/>
        <end position="318"/>
    </location>
</feature>
<dbReference type="InterPro" id="IPR025155">
    <property type="entry name" value="WxxW_domain"/>
</dbReference>
<feature type="domain" description="WxxW" evidence="6">
    <location>
        <begin position="441"/>
        <end position="525"/>
    </location>
</feature>
<keyword evidence="2" id="KW-0964">Secreted</keyword>
<dbReference type="AlphaFoldDB" id="A0AAV1FWG2"/>
<sequence>MKCKPTQKISRNITTLTSTNRPPLGFTITQVYEETTKNKHSSQTALQTSKCTTLLETHRNLPPNRPTLRNTRCPSFPESTSMSEKAILKTQKLFDHVTSQPQTYKTSHITTKCPSFNRKSERPQTSNTSLRTSRCPLAKGTTTHKPMGTILTKTTSIPAMHKDILRTTRCPYSRETTNILLTNEATLTTTSILPSSKQESVLQKNSVNLRLRPQKTTSRPPRNSSTIHSQTTNCWTEWFDRDNPSGTGDWETLGDLWRENPGKICNMPLQIEVQTVTGLSVTLTGNVITVADTTTGFICKNSDQTNGTCHDYRVRFMCPTDFCIKNDNLTTHITTTNLPTKAPENCWTDWFDRDDPCGTGDFESLSVLQYENPGKICNKPLQIEVQTTAGLSVAATGDVIDVADVTTGFICKNSDQTNGTCHDYRVRFMCSPNFCSQEVCWTKWFDRDNPSGIGDLELLRNLKKENPGEICESPLYIDVSTTDTNTTAISTGQSFHIYSPTEGFVCRNRDQSRGRCQDYQVRFGCPCPCKDK</sequence>
<dbReference type="InterPro" id="IPR039675">
    <property type="entry name" value="CILP1/CILP2"/>
</dbReference>
<keyword evidence="4" id="KW-0325">Glycoprotein</keyword>
<evidence type="ECO:0000256" key="1">
    <source>
        <dbReference type="ARBA" id="ARBA00004613"/>
    </source>
</evidence>
<feature type="compositionally biased region" description="Polar residues" evidence="5">
    <location>
        <begin position="123"/>
        <end position="132"/>
    </location>
</feature>
<proteinExistence type="predicted"/>
<feature type="region of interest" description="Disordered" evidence="5">
    <location>
        <begin position="113"/>
        <end position="148"/>
    </location>
</feature>
<feature type="domain" description="WxxW" evidence="6">
    <location>
        <begin position="347"/>
        <end position="430"/>
    </location>
</feature>
<keyword evidence="8" id="KW-1185">Reference proteome</keyword>
<evidence type="ECO:0000256" key="3">
    <source>
        <dbReference type="ARBA" id="ARBA00022729"/>
    </source>
</evidence>
<evidence type="ECO:0000259" key="6">
    <source>
        <dbReference type="Pfam" id="PF13330"/>
    </source>
</evidence>
<evidence type="ECO:0000256" key="4">
    <source>
        <dbReference type="ARBA" id="ARBA00023180"/>
    </source>
</evidence>
<gene>
    <name evidence="7" type="ORF">XNOV1_A011086</name>
</gene>
<dbReference type="GO" id="GO:0005576">
    <property type="term" value="C:extracellular region"/>
    <property type="evidence" value="ECO:0007669"/>
    <property type="project" value="UniProtKB-SubCell"/>
</dbReference>
<dbReference type="EMBL" id="OY660873">
    <property type="protein sequence ID" value="CAJ1065917.1"/>
    <property type="molecule type" value="Genomic_DNA"/>
</dbReference>
<evidence type="ECO:0000313" key="8">
    <source>
        <dbReference type="Proteomes" id="UP001178508"/>
    </source>
</evidence>
<feature type="region of interest" description="Disordered" evidence="5">
    <location>
        <begin position="57"/>
        <end position="79"/>
    </location>
</feature>
<evidence type="ECO:0000313" key="7">
    <source>
        <dbReference type="EMBL" id="CAJ1065917.1"/>
    </source>
</evidence>
<accession>A0AAV1FWG2</accession>